<keyword evidence="2 5" id="KW-0812">Transmembrane</keyword>
<feature type="transmembrane region" description="Helical" evidence="5">
    <location>
        <begin position="264"/>
        <end position="283"/>
    </location>
</feature>
<dbReference type="GO" id="GO:0005886">
    <property type="term" value="C:plasma membrane"/>
    <property type="evidence" value="ECO:0007669"/>
    <property type="project" value="UniProtKB-SubCell"/>
</dbReference>
<dbReference type="AlphaFoldDB" id="A0A0F3Q2Y6"/>
<comment type="subcellular location">
    <subcellularLocation>
        <location evidence="5">Cell membrane</location>
        <topology evidence="5">Multi-pass membrane protein</topology>
    </subcellularLocation>
    <subcellularLocation>
        <location evidence="1">Endomembrane system</location>
        <topology evidence="1">Multi-pass membrane protein</topology>
    </subcellularLocation>
    <subcellularLocation>
        <location evidence="6">Membrane</location>
        <topology evidence="6">Multi-pass membrane protein</topology>
    </subcellularLocation>
</comment>
<comment type="subunit">
    <text evidence="5">NDH-1 is composed of 14 different subunits. Subunits NuoA, H, J, K, L, M, N constitute the membrane sector of the complex.</text>
</comment>
<feature type="transmembrane region" description="Helical" evidence="5">
    <location>
        <begin position="6"/>
        <end position="25"/>
    </location>
</feature>
<dbReference type="Proteomes" id="UP000033722">
    <property type="component" value="Unassembled WGS sequence"/>
</dbReference>
<evidence type="ECO:0000256" key="3">
    <source>
        <dbReference type="ARBA" id="ARBA00022989"/>
    </source>
</evidence>
<keyword evidence="5" id="KW-0520">NAD</keyword>
<sequence length="465" mass="50687">MYLSDFLYIVPEITVLGSALALLVLGMFTSERRVRSMSLISVAIAAVLACKELIYFSGEEVSLFGGFVVRTAHTCLARAVVAVSGLFAFLLFFFAKRSYRYELAVLMLFAFLGTLTLVEAHHFLSFYLSFELIGFASYILVCFNRSSIKASEAAIKFFVLGALSSCIMLYGISLVYGYASEFSLDVVSKVLGGEESLGATFGCALVFVGLLFKLGAVPFHMWIPDTYEGAPTVAVVFFTIVTKTAMVLAFAGLMQGVVIPTTGFVWSMLLMAALSMVVGEFSAMQQKNIKRLFAYANIGHIGYVLAGMSTGYVVTFKPVLFYVVTYLLINVWIFTVLLRYDDEGFEITDVAGLAAKNPFLALTFVAALLASAGLPPFSGFFAKYTLLKAIAGVDAFGVPTLVCVVFLCLTSIIPCFYCFRIAKVVYFDMPTGEHSATNRNVGLSIMAFIAVTLSLVVVLLRERII</sequence>
<feature type="transmembrane region" description="Helical" evidence="5">
    <location>
        <begin position="398"/>
        <end position="419"/>
    </location>
</feature>
<comment type="function">
    <text evidence="5">NDH-1 shuttles electrons from NADH, via FMN and iron-sulfur (Fe-S) centers, to quinones in the respiratory chain. The immediate electron acceptor for the enzyme in this species is believed to be ubiquinone. Couples the redox reaction to proton translocation (for every two electrons transferred, four hydrogen ions are translocated across the cytoplasmic membrane), and thus conserves the redox energy in a proton gradient.</text>
</comment>
<evidence type="ECO:0000256" key="4">
    <source>
        <dbReference type="ARBA" id="ARBA00023136"/>
    </source>
</evidence>
<proteinExistence type="inferred from homology"/>
<feature type="transmembrane region" description="Helical" evidence="5">
    <location>
        <begin position="440"/>
        <end position="460"/>
    </location>
</feature>
<dbReference type="GO" id="GO:0050136">
    <property type="term" value="F:NADH dehydrogenase (quinone) (non-electrogenic) activity"/>
    <property type="evidence" value="ECO:0007669"/>
    <property type="project" value="UniProtKB-UniRule"/>
</dbReference>
<feature type="domain" description="NADH:quinone oxidoreductase/Mrp antiporter transmembrane" evidence="7">
    <location>
        <begin position="120"/>
        <end position="401"/>
    </location>
</feature>
<dbReference type="PATRIC" id="fig|1359157.3.peg.179"/>
<dbReference type="HAMAP" id="MF_00445">
    <property type="entry name" value="NDH1_NuoN_1"/>
    <property type="match status" value="1"/>
</dbReference>
<evidence type="ECO:0000259" key="7">
    <source>
        <dbReference type="Pfam" id="PF00361"/>
    </source>
</evidence>
<feature type="transmembrane region" description="Helical" evidence="5">
    <location>
        <begin position="101"/>
        <end position="118"/>
    </location>
</feature>
<keyword evidence="5" id="KW-1003">Cell membrane</keyword>
<keyword evidence="5" id="KW-1278">Translocase</keyword>
<evidence type="ECO:0000313" key="8">
    <source>
        <dbReference type="EMBL" id="KJV86582.1"/>
    </source>
</evidence>
<dbReference type="EC" id="7.1.1.-" evidence="5"/>
<comment type="similarity">
    <text evidence="5">Belongs to the complex I subunit 2 family.</text>
</comment>
<feature type="transmembrane region" description="Helical" evidence="5">
    <location>
        <begin position="76"/>
        <end position="94"/>
    </location>
</feature>
<feature type="transmembrane region" description="Helical" evidence="5">
    <location>
        <begin position="124"/>
        <end position="143"/>
    </location>
</feature>
<feature type="transmembrane region" description="Helical" evidence="5">
    <location>
        <begin position="199"/>
        <end position="223"/>
    </location>
</feature>
<dbReference type="InterPro" id="IPR001750">
    <property type="entry name" value="ND/Mrp_TM"/>
</dbReference>
<evidence type="ECO:0000256" key="6">
    <source>
        <dbReference type="RuleBase" id="RU000320"/>
    </source>
</evidence>
<dbReference type="GO" id="GO:0012505">
    <property type="term" value="C:endomembrane system"/>
    <property type="evidence" value="ECO:0007669"/>
    <property type="project" value="UniProtKB-SubCell"/>
</dbReference>
<keyword evidence="3 5" id="KW-1133">Transmembrane helix</keyword>
<keyword evidence="5 8" id="KW-0830">Ubiquinone</keyword>
<feature type="transmembrane region" description="Helical" evidence="5">
    <location>
        <begin position="319"/>
        <end position="338"/>
    </location>
</feature>
<dbReference type="PANTHER" id="PTHR22773">
    <property type="entry name" value="NADH DEHYDROGENASE"/>
    <property type="match status" value="1"/>
</dbReference>
<feature type="transmembrane region" description="Helical" evidence="5">
    <location>
        <begin position="292"/>
        <end position="313"/>
    </location>
</feature>
<organism evidence="8 9">
    <name type="scientific">Anaplasma phagocytophilum str. CRT53-1</name>
    <dbReference type="NCBI Taxonomy" id="1359157"/>
    <lineage>
        <taxon>Bacteria</taxon>
        <taxon>Pseudomonadati</taxon>
        <taxon>Pseudomonadota</taxon>
        <taxon>Alphaproteobacteria</taxon>
        <taxon>Rickettsiales</taxon>
        <taxon>Anaplasmataceae</taxon>
        <taxon>Anaplasma</taxon>
        <taxon>phagocytophilum group</taxon>
    </lineage>
</organism>
<evidence type="ECO:0000313" key="9">
    <source>
        <dbReference type="Proteomes" id="UP000033722"/>
    </source>
</evidence>
<name>A0A0F3Q2Y6_ANAPH</name>
<feature type="transmembrane region" description="Helical" evidence="5">
    <location>
        <begin position="37"/>
        <end position="56"/>
    </location>
</feature>
<dbReference type="RefSeq" id="WP_045880549.1">
    <property type="nucleotide sequence ID" value="NZ_LAOD01000014.1"/>
</dbReference>
<comment type="caution">
    <text evidence="8">The sequence shown here is derived from an EMBL/GenBank/DDBJ whole genome shotgun (WGS) entry which is preliminary data.</text>
</comment>
<keyword evidence="4 5" id="KW-0472">Membrane</keyword>
<feature type="transmembrane region" description="Helical" evidence="5">
    <location>
        <begin position="359"/>
        <end position="378"/>
    </location>
</feature>
<evidence type="ECO:0000256" key="1">
    <source>
        <dbReference type="ARBA" id="ARBA00004127"/>
    </source>
</evidence>
<evidence type="ECO:0000256" key="2">
    <source>
        <dbReference type="ARBA" id="ARBA00022692"/>
    </source>
</evidence>
<gene>
    <name evidence="5" type="primary">nuoN</name>
    <name evidence="8" type="ORF">APHCRT_0522</name>
</gene>
<dbReference type="GO" id="GO:0042773">
    <property type="term" value="P:ATP synthesis coupled electron transport"/>
    <property type="evidence" value="ECO:0007669"/>
    <property type="project" value="InterPro"/>
</dbReference>
<dbReference type="EMBL" id="LAOD01000014">
    <property type="protein sequence ID" value="KJV86582.1"/>
    <property type="molecule type" value="Genomic_DNA"/>
</dbReference>
<dbReference type="Pfam" id="PF00361">
    <property type="entry name" value="Proton_antipo_M"/>
    <property type="match status" value="1"/>
</dbReference>
<evidence type="ECO:0000256" key="5">
    <source>
        <dbReference type="HAMAP-Rule" id="MF_00445"/>
    </source>
</evidence>
<accession>A0A0F3Q2Y6</accession>
<reference evidence="8 9" key="1">
    <citation type="submission" date="2015-01" db="EMBL/GenBank/DDBJ databases">
        <title>Genome Sequencing of Rickettsiales.</title>
        <authorList>
            <person name="Daugherty S.C."/>
            <person name="Su Q."/>
            <person name="Abolude K."/>
            <person name="Beier-Sexton M."/>
            <person name="Carlyon J.A."/>
            <person name="Carter R."/>
            <person name="Day N.P."/>
            <person name="Dumler S.J."/>
            <person name="Dyachenko V."/>
            <person name="Godinez A."/>
            <person name="Kurtti T.J."/>
            <person name="Lichay M."/>
            <person name="Mullins K.E."/>
            <person name="Ott S."/>
            <person name="Pappas-Brown V."/>
            <person name="Paris D.H."/>
            <person name="Patel P."/>
            <person name="Richards A.L."/>
            <person name="Sadzewicz L."/>
            <person name="Sears K."/>
            <person name="Seidman D."/>
            <person name="Sengamalay N."/>
            <person name="Stenos J."/>
            <person name="Tallon L.J."/>
            <person name="Vincent G."/>
            <person name="Fraser C.M."/>
            <person name="Munderloh U."/>
            <person name="Dunning-Hotopp J.C."/>
        </authorList>
    </citation>
    <scope>NUCLEOTIDE SEQUENCE [LARGE SCALE GENOMIC DNA]</scope>
    <source>
        <strain evidence="8 9">CRT53-1</strain>
    </source>
</reference>
<keyword evidence="5" id="KW-0813">Transport</keyword>
<dbReference type="GO" id="GO:0008137">
    <property type="term" value="F:NADH dehydrogenase (ubiquinone) activity"/>
    <property type="evidence" value="ECO:0007669"/>
    <property type="project" value="InterPro"/>
</dbReference>
<keyword evidence="5" id="KW-0874">Quinone</keyword>
<feature type="transmembrane region" description="Helical" evidence="5">
    <location>
        <begin position="155"/>
        <end position="179"/>
    </location>
</feature>
<comment type="catalytic activity">
    <reaction evidence="5">
        <text>a quinone + NADH + 5 H(+)(in) = a quinol + NAD(+) + 4 H(+)(out)</text>
        <dbReference type="Rhea" id="RHEA:57888"/>
        <dbReference type="ChEBI" id="CHEBI:15378"/>
        <dbReference type="ChEBI" id="CHEBI:24646"/>
        <dbReference type="ChEBI" id="CHEBI:57540"/>
        <dbReference type="ChEBI" id="CHEBI:57945"/>
        <dbReference type="ChEBI" id="CHEBI:132124"/>
    </reaction>
</comment>
<feature type="transmembrane region" description="Helical" evidence="5">
    <location>
        <begin position="235"/>
        <end position="258"/>
    </location>
</feature>
<protein>
    <recommendedName>
        <fullName evidence="5">NADH-quinone oxidoreductase subunit N</fullName>
        <ecNumber evidence="5">7.1.1.-</ecNumber>
    </recommendedName>
    <alternativeName>
        <fullName evidence="5">NADH dehydrogenase I subunit N</fullName>
    </alternativeName>
    <alternativeName>
        <fullName evidence="5">NDH-1 subunit N</fullName>
    </alternativeName>
</protein>
<dbReference type="InterPro" id="IPR010096">
    <property type="entry name" value="NADH-Q_OxRdtase_suN/2"/>
</dbReference>
<dbReference type="GO" id="GO:0048038">
    <property type="term" value="F:quinone binding"/>
    <property type="evidence" value="ECO:0007669"/>
    <property type="project" value="UniProtKB-KW"/>
</dbReference>